<accession>F0YL43</accession>
<dbReference type="InterPro" id="IPR027417">
    <property type="entry name" value="P-loop_NTPase"/>
</dbReference>
<dbReference type="Proteomes" id="UP000002729">
    <property type="component" value="Unassembled WGS sequence"/>
</dbReference>
<dbReference type="GO" id="GO:0000785">
    <property type="term" value="C:chromatin"/>
    <property type="evidence" value="ECO:0007669"/>
    <property type="project" value="TreeGrafter"/>
</dbReference>
<dbReference type="KEGG" id="aaf:AURANDRAFT_39128"/>
<organism evidence="8">
    <name type="scientific">Aureococcus anophagefferens</name>
    <name type="common">Harmful bloom alga</name>
    <dbReference type="NCBI Taxonomy" id="44056"/>
    <lineage>
        <taxon>Eukaryota</taxon>
        <taxon>Sar</taxon>
        <taxon>Stramenopiles</taxon>
        <taxon>Ochrophyta</taxon>
        <taxon>Pelagophyceae</taxon>
        <taxon>Pelagomonadales</taxon>
        <taxon>Pelagomonadaceae</taxon>
        <taxon>Aureococcus</taxon>
    </lineage>
</organism>
<feature type="non-terminal residue" evidence="7">
    <location>
        <position position="711"/>
    </location>
</feature>
<evidence type="ECO:0000259" key="5">
    <source>
        <dbReference type="PROSITE" id="PS51192"/>
    </source>
</evidence>
<dbReference type="Pfam" id="PF00271">
    <property type="entry name" value="Helicase_C"/>
    <property type="match status" value="1"/>
</dbReference>
<evidence type="ECO:0000256" key="1">
    <source>
        <dbReference type="ARBA" id="ARBA00004123"/>
    </source>
</evidence>
<dbReference type="SUPFAM" id="SSF52540">
    <property type="entry name" value="P-loop containing nucleoside triphosphate hydrolases"/>
    <property type="match status" value="2"/>
</dbReference>
<evidence type="ECO:0008006" key="9">
    <source>
        <dbReference type="Google" id="ProtNLM"/>
    </source>
</evidence>
<gene>
    <name evidence="7" type="ORF">AURANDRAFT_39128</name>
</gene>
<dbReference type="FunCoup" id="F0YL43">
    <property type="interactions" value="108"/>
</dbReference>
<keyword evidence="8" id="KW-1185">Reference proteome</keyword>
<feature type="region of interest" description="Disordered" evidence="4">
    <location>
        <begin position="644"/>
        <end position="680"/>
    </location>
</feature>
<evidence type="ECO:0000259" key="6">
    <source>
        <dbReference type="PROSITE" id="PS51194"/>
    </source>
</evidence>
<dbReference type="Gene3D" id="3.40.50.300">
    <property type="entry name" value="P-loop containing nucleotide triphosphate hydrolases"/>
    <property type="match status" value="1"/>
</dbReference>
<reference evidence="7 8" key="1">
    <citation type="journal article" date="2011" name="Proc. Natl. Acad. Sci. U.S.A.">
        <title>Niche of harmful alga Aureococcus anophagefferens revealed through ecogenomics.</title>
        <authorList>
            <person name="Gobler C.J."/>
            <person name="Berry D.L."/>
            <person name="Dyhrman S.T."/>
            <person name="Wilhelm S.W."/>
            <person name="Salamov A."/>
            <person name="Lobanov A.V."/>
            <person name="Zhang Y."/>
            <person name="Collier J.L."/>
            <person name="Wurch L.L."/>
            <person name="Kustka A.B."/>
            <person name="Dill B.D."/>
            <person name="Shah M."/>
            <person name="VerBerkmoes N.C."/>
            <person name="Kuo A."/>
            <person name="Terry A."/>
            <person name="Pangilinan J."/>
            <person name="Lindquist E.A."/>
            <person name="Lucas S."/>
            <person name="Paulsen I.T."/>
            <person name="Hattenrath-Lehmann T.K."/>
            <person name="Talmage S.C."/>
            <person name="Walker E.A."/>
            <person name="Koch F."/>
            <person name="Burson A.M."/>
            <person name="Marcoval M.A."/>
            <person name="Tang Y.Z."/>
            <person name="Lecleir G.R."/>
            <person name="Coyne K.J."/>
            <person name="Berg G.M."/>
            <person name="Bertrand E.M."/>
            <person name="Saito M.A."/>
            <person name="Gladyshev V.N."/>
            <person name="Grigoriev I.V."/>
        </authorList>
    </citation>
    <scope>NUCLEOTIDE SEQUENCE [LARGE SCALE GENOMIC DNA]</scope>
    <source>
        <strain evidence="8">CCMP 1984</strain>
    </source>
</reference>
<dbReference type="OMA" id="NEVPQNP"/>
<dbReference type="PANTHER" id="PTHR45623:SF11">
    <property type="entry name" value="KISMET, ISOFORM C"/>
    <property type="match status" value="1"/>
</dbReference>
<sequence>MVANRTCGRGCILADEMGLGKTAQACCALDRILGLVHSEAVALVVVPLSTIEQWRRELAVWAPRLEVCVYHDATSRGRELMRYFEWGEDTSPRFDVLVATYETITHDTALLARCGAVWRVCVVDEAHRLKNDKSQLAVSLEKVLAHTPISKQWRLLITGTPLQNNLRELWSLLHFADRDKFQESDQFFAEFSRVERGDLDELANLHEILEPRLLRRVKEDVAKDIPEKQETVIDVELTTMQKRLYRAIYEKSASLLSSINCGIAGLNYVQMSLRNACNHALLVRGIDDALLSEPDSLVRGSGKFVLLTKLLPRLKSEGRKVLIFSQFVRLLHLLAELCDTNGFMYERLDGTVKMAARQKSIDRFNDPCSDAFIFLLSTRAGGVGLNLQAADTVVIFDSDWNPQNDVQAQARCHRLGQTKDVMVYRLVASRSFEGEMFERASRKLGLEKAVLGSGGSDRDDKVEPDRKQLEQLLKKGAYALLQSDEDEKHRSEQYADASIDSILGERASTRIIAQTKSKAKFSSGIQAMTTRFGLGSSETTGSGVALDDPDFWAKLCPDSLASAAILRERLDRRGPQVPIENESKWVSDLVSLGGELANRFDVDALREKNALREVALIASLRTHQFSTVSRQEIRHLHAMLDNTRRRACRDERDTSPSLTAGAPPSGSHANRKAFRTASTLKHAIPSRSHRYSSRLPGHYRCRALLHIAPYV</sequence>
<dbReference type="PROSITE" id="PS51194">
    <property type="entry name" value="HELICASE_CTER"/>
    <property type="match status" value="1"/>
</dbReference>
<dbReference type="OrthoDB" id="5857104at2759"/>
<dbReference type="PANTHER" id="PTHR45623">
    <property type="entry name" value="CHROMODOMAIN-HELICASE-DNA-BINDING PROTEIN 3-RELATED-RELATED"/>
    <property type="match status" value="1"/>
</dbReference>
<dbReference type="GeneID" id="20221941"/>
<keyword evidence="2" id="KW-0378">Hydrolase</keyword>
<evidence type="ECO:0000313" key="8">
    <source>
        <dbReference type="Proteomes" id="UP000002729"/>
    </source>
</evidence>
<dbReference type="GO" id="GO:0005524">
    <property type="term" value="F:ATP binding"/>
    <property type="evidence" value="ECO:0007669"/>
    <property type="project" value="InterPro"/>
</dbReference>
<dbReference type="GO" id="GO:0042393">
    <property type="term" value="F:histone binding"/>
    <property type="evidence" value="ECO:0007669"/>
    <property type="project" value="TreeGrafter"/>
</dbReference>
<proteinExistence type="predicted"/>
<protein>
    <recommendedName>
        <fullName evidence="9">Helicase</fullName>
    </recommendedName>
</protein>
<dbReference type="InParanoid" id="F0YL43"/>
<dbReference type="GO" id="GO:0005634">
    <property type="term" value="C:nucleus"/>
    <property type="evidence" value="ECO:0007669"/>
    <property type="project" value="UniProtKB-SubCell"/>
</dbReference>
<dbReference type="GO" id="GO:0016887">
    <property type="term" value="F:ATP hydrolysis activity"/>
    <property type="evidence" value="ECO:0007669"/>
    <property type="project" value="TreeGrafter"/>
</dbReference>
<dbReference type="CDD" id="cd18793">
    <property type="entry name" value="SF2_C_SNF"/>
    <property type="match status" value="1"/>
</dbReference>
<dbReference type="GO" id="GO:0003677">
    <property type="term" value="F:DNA binding"/>
    <property type="evidence" value="ECO:0007669"/>
    <property type="project" value="TreeGrafter"/>
</dbReference>
<dbReference type="eggNOG" id="KOG0384">
    <property type="taxonomic scope" value="Eukaryota"/>
</dbReference>
<dbReference type="SMART" id="SM00490">
    <property type="entry name" value="HELICc"/>
    <property type="match status" value="1"/>
</dbReference>
<keyword evidence="3" id="KW-0539">Nucleus</keyword>
<feature type="compositionally biased region" description="Basic and acidic residues" evidence="4">
    <location>
        <begin position="644"/>
        <end position="654"/>
    </location>
</feature>
<evidence type="ECO:0000256" key="4">
    <source>
        <dbReference type="SAM" id="MobiDB-lite"/>
    </source>
</evidence>
<dbReference type="GO" id="GO:0003682">
    <property type="term" value="F:chromatin binding"/>
    <property type="evidence" value="ECO:0007669"/>
    <property type="project" value="TreeGrafter"/>
</dbReference>
<dbReference type="Pfam" id="PF00176">
    <property type="entry name" value="SNF2-rel_dom"/>
    <property type="match status" value="1"/>
</dbReference>
<name>F0YL43_AURAN</name>
<dbReference type="GO" id="GO:0140658">
    <property type="term" value="F:ATP-dependent chromatin remodeler activity"/>
    <property type="evidence" value="ECO:0007669"/>
    <property type="project" value="TreeGrafter"/>
</dbReference>
<dbReference type="RefSeq" id="XP_009041164.1">
    <property type="nucleotide sequence ID" value="XM_009042916.1"/>
</dbReference>
<evidence type="ECO:0000256" key="2">
    <source>
        <dbReference type="ARBA" id="ARBA00022801"/>
    </source>
</evidence>
<dbReference type="InterPro" id="IPR038718">
    <property type="entry name" value="SNF2-like_sf"/>
</dbReference>
<evidence type="ECO:0000256" key="3">
    <source>
        <dbReference type="ARBA" id="ARBA00023242"/>
    </source>
</evidence>
<dbReference type="PROSITE" id="PS51192">
    <property type="entry name" value="HELICASE_ATP_BIND_1"/>
    <property type="match status" value="1"/>
</dbReference>
<dbReference type="SMART" id="SM00487">
    <property type="entry name" value="DEXDc"/>
    <property type="match status" value="1"/>
</dbReference>
<feature type="domain" description="Helicase C-terminal" evidence="6">
    <location>
        <begin position="306"/>
        <end position="470"/>
    </location>
</feature>
<evidence type="ECO:0000313" key="7">
    <source>
        <dbReference type="EMBL" id="EGB04179.1"/>
    </source>
</evidence>
<comment type="subcellular location">
    <subcellularLocation>
        <location evidence="1">Nucleus</location>
    </subcellularLocation>
</comment>
<dbReference type="InterPro" id="IPR001650">
    <property type="entry name" value="Helicase_C-like"/>
</dbReference>
<dbReference type="InterPro" id="IPR049730">
    <property type="entry name" value="SNF2/RAD54-like_C"/>
</dbReference>
<dbReference type="InterPro" id="IPR000330">
    <property type="entry name" value="SNF2_N"/>
</dbReference>
<dbReference type="AlphaFoldDB" id="F0YL43"/>
<dbReference type="Gene3D" id="3.40.50.10810">
    <property type="entry name" value="Tandem AAA-ATPase domain"/>
    <property type="match status" value="1"/>
</dbReference>
<feature type="domain" description="Helicase ATP-binding" evidence="5">
    <location>
        <begin position="2"/>
        <end position="179"/>
    </location>
</feature>
<dbReference type="InterPro" id="IPR014001">
    <property type="entry name" value="Helicase_ATP-bd"/>
</dbReference>
<dbReference type="EMBL" id="GL833155">
    <property type="protein sequence ID" value="EGB04179.1"/>
    <property type="molecule type" value="Genomic_DNA"/>
</dbReference>